<evidence type="ECO:0000313" key="2">
    <source>
        <dbReference type="EMBL" id="KDO19251.1"/>
    </source>
</evidence>
<dbReference type="AlphaFoldDB" id="A0A067BY68"/>
<keyword evidence="2" id="KW-0418">Kinase</keyword>
<dbReference type="EMBL" id="KK583362">
    <property type="protein sequence ID" value="KDO19251.1"/>
    <property type="molecule type" value="Genomic_DNA"/>
</dbReference>
<dbReference type="STRING" id="695850.A0A067BY68"/>
<dbReference type="InterPro" id="IPR000719">
    <property type="entry name" value="Prot_kinase_dom"/>
</dbReference>
<dbReference type="GO" id="GO:0004674">
    <property type="term" value="F:protein serine/threonine kinase activity"/>
    <property type="evidence" value="ECO:0007669"/>
    <property type="project" value="TreeGrafter"/>
</dbReference>
<dbReference type="SUPFAM" id="SSF56112">
    <property type="entry name" value="Protein kinase-like (PK-like)"/>
    <property type="match status" value="2"/>
</dbReference>
<dbReference type="GeneID" id="24136889"/>
<feature type="domain" description="Protein kinase" evidence="1">
    <location>
        <begin position="1"/>
        <end position="90"/>
    </location>
</feature>
<dbReference type="Gene3D" id="1.10.510.10">
    <property type="entry name" value="Transferase(Phosphotransferase) domain 1"/>
    <property type="match status" value="2"/>
</dbReference>
<keyword evidence="2" id="KW-0808">Transferase</keyword>
<name>A0A067BY68_SAPPC</name>
<dbReference type="PANTHER" id="PTHR44329">
    <property type="entry name" value="SERINE/THREONINE-PROTEIN KINASE TNNI3K-RELATED"/>
    <property type="match status" value="1"/>
</dbReference>
<dbReference type="InterPro" id="IPR001245">
    <property type="entry name" value="Ser-Thr/Tyr_kinase_cat_dom"/>
</dbReference>
<dbReference type="KEGG" id="spar:SPRG_15125"/>
<accession>A0A067BY68</accession>
<protein>
    <submittedName>
        <fullName evidence="2">TKL protein kinase</fullName>
    </submittedName>
</protein>
<dbReference type="PROSITE" id="PS50011">
    <property type="entry name" value="PROTEIN_KINASE_DOM"/>
    <property type="match status" value="2"/>
</dbReference>
<dbReference type="Pfam" id="PF07714">
    <property type="entry name" value="PK_Tyr_Ser-Thr"/>
    <property type="match status" value="2"/>
</dbReference>
<reference evidence="2 3" key="1">
    <citation type="journal article" date="2013" name="PLoS Genet.">
        <title>Distinctive expansion of potential virulence genes in the genome of the oomycete fish pathogen Saprolegnia parasitica.</title>
        <authorList>
            <person name="Jiang R.H."/>
            <person name="de Bruijn I."/>
            <person name="Haas B.J."/>
            <person name="Belmonte R."/>
            <person name="Lobach L."/>
            <person name="Christie J."/>
            <person name="van den Ackerveken G."/>
            <person name="Bottin A."/>
            <person name="Bulone V."/>
            <person name="Diaz-Moreno S.M."/>
            <person name="Dumas B."/>
            <person name="Fan L."/>
            <person name="Gaulin E."/>
            <person name="Govers F."/>
            <person name="Grenville-Briggs L.J."/>
            <person name="Horner N.R."/>
            <person name="Levin J.Z."/>
            <person name="Mammella M."/>
            <person name="Meijer H.J."/>
            <person name="Morris P."/>
            <person name="Nusbaum C."/>
            <person name="Oome S."/>
            <person name="Phillips A.J."/>
            <person name="van Rooyen D."/>
            <person name="Rzeszutek E."/>
            <person name="Saraiva M."/>
            <person name="Secombes C.J."/>
            <person name="Seidl M.F."/>
            <person name="Snel B."/>
            <person name="Stassen J.H."/>
            <person name="Sykes S."/>
            <person name="Tripathy S."/>
            <person name="van den Berg H."/>
            <person name="Vega-Arreguin J.C."/>
            <person name="Wawra S."/>
            <person name="Young S.K."/>
            <person name="Zeng Q."/>
            <person name="Dieguez-Uribeondo J."/>
            <person name="Russ C."/>
            <person name="Tyler B.M."/>
            <person name="van West P."/>
        </authorList>
    </citation>
    <scope>NUCLEOTIDE SEQUENCE [LARGE SCALE GENOMIC DNA]</scope>
    <source>
        <strain evidence="2 3">CBS 223.65</strain>
    </source>
</reference>
<dbReference type="InterPro" id="IPR051681">
    <property type="entry name" value="Ser/Thr_Kinases-Pseudokinases"/>
</dbReference>
<dbReference type="InterPro" id="IPR011009">
    <property type="entry name" value="Kinase-like_dom_sf"/>
</dbReference>
<organism evidence="2 3">
    <name type="scientific">Saprolegnia parasitica (strain CBS 223.65)</name>
    <dbReference type="NCBI Taxonomy" id="695850"/>
    <lineage>
        <taxon>Eukaryota</taxon>
        <taxon>Sar</taxon>
        <taxon>Stramenopiles</taxon>
        <taxon>Oomycota</taxon>
        <taxon>Saprolegniomycetes</taxon>
        <taxon>Saprolegniales</taxon>
        <taxon>Saprolegniaceae</taxon>
        <taxon>Saprolegnia</taxon>
    </lineage>
</organism>
<sequence length="349" mass="38281">MLGHDYAAAADIYSFGIVLAQLSSLETQPYAFEPCSRYLLPFRIAHEGLRPAMPSTCPQWYADLVAACVHTEPDARPTADGIVARLQARLSAGLRRIDDNELVEHTLVASSRSSIVIHGSHVGSPVAIKYFLQRTPRQVNEIVERMAALQSAHTVPLLGVTSAPALVMRYMPFNLRTWLQDGPIGWRRTRLVALRLAEAMAFLHNAGVVHGHLVPTNVFLDADDGVRLSDFGVDHDELESSTIDDDAAGFWTAPERLQGEAASVAADVFGLGLLFALLETQQEPYGSMRENASCRLMQIVAGNLRPLFTSSCPRWYSHLALDCMAHDPSHRPTATQVVATLVSNVEDFL</sequence>
<dbReference type="PANTHER" id="PTHR44329:SF214">
    <property type="entry name" value="PROTEIN KINASE DOMAIN-CONTAINING PROTEIN"/>
    <property type="match status" value="1"/>
</dbReference>
<keyword evidence="3" id="KW-1185">Reference proteome</keyword>
<evidence type="ECO:0000259" key="1">
    <source>
        <dbReference type="PROSITE" id="PS50011"/>
    </source>
</evidence>
<gene>
    <name evidence="2" type="ORF">SPRG_15125</name>
</gene>
<dbReference type="Proteomes" id="UP000030745">
    <property type="component" value="Unassembled WGS sequence"/>
</dbReference>
<feature type="domain" description="Protein kinase" evidence="1">
    <location>
        <begin position="102"/>
        <end position="349"/>
    </location>
</feature>
<dbReference type="OrthoDB" id="4062651at2759"/>
<proteinExistence type="predicted"/>
<dbReference type="GO" id="GO:0005524">
    <property type="term" value="F:ATP binding"/>
    <property type="evidence" value="ECO:0007669"/>
    <property type="project" value="InterPro"/>
</dbReference>
<dbReference type="VEuPathDB" id="FungiDB:SPRG_15125"/>
<dbReference type="RefSeq" id="XP_012210056.1">
    <property type="nucleotide sequence ID" value="XM_012354666.1"/>
</dbReference>
<evidence type="ECO:0000313" key="3">
    <source>
        <dbReference type="Proteomes" id="UP000030745"/>
    </source>
</evidence>